<proteinExistence type="predicted"/>
<gene>
    <name evidence="4" type="ORF">PQU95_15330</name>
</gene>
<evidence type="ECO:0000256" key="2">
    <source>
        <dbReference type="SAM" id="SignalP"/>
    </source>
</evidence>
<dbReference type="SUPFAM" id="SSF53850">
    <property type="entry name" value="Periplasmic binding protein-like II"/>
    <property type="match status" value="1"/>
</dbReference>
<dbReference type="PANTHER" id="PTHR35936">
    <property type="entry name" value="MEMBRANE-BOUND LYTIC MUREIN TRANSGLYCOSYLASE F"/>
    <property type="match status" value="1"/>
</dbReference>
<evidence type="ECO:0000256" key="1">
    <source>
        <dbReference type="ARBA" id="ARBA00022729"/>
    </source>
</evidence>
<dbReference type="SMART" id="SM00062">
    <property type="entry name" value="PBPb"/>
    <property type="match status" value="1"/>
</dbReference>
<feature type="signal peptide" evidence="2">
    <location>
        <begin position="1"/>
        <end position="20"/>
    </location>
</feature>
<dbReference type="EMBL" id="JAQQLF010000022">
    <property type="protein sequence ID" value="MDC7718580.1"/>
    <property type="molecule type" value="Genomic_DNA"/>
</dbReference>
<feature type="chain" id="PRO_5047412573" evidence="2">
    <location>
        <begin position="21"/>
        <end position="306"/>
    </location>
</feature>
<organism evidence="4 5">
    <name type="scientific">Vogesella aquatica</name>
    <dbReference type="NCBI Taxonomy" id="2984206"/>
    <lineage>
        <taxon>Bacteria</taxon>
        <taxon>Pseudomonadati</taxon>
        <taxon>Pseudomonadota</taxon>
        <taxon>Betaproteobacteria</taxon>
        <taxon>Neisseriales</taxon>
        <taxon>Chromobacteriaceae</taxon>
        <taxon>Vogesella</taxon>
    </lineage>
</organism>
<accession>A0ABT5J291</accession>
<reference evidence="4 5" key="1">
    <citation type="submission" date="2023-01" db="EMBL/GenBank/DDBJ databases">
        <title>Novel species of the genus Vogesella isolated from rivers.</title>
        <authorList>
            <person name="Lu H."/>
        </authorList>
    </citation>
    <scope>NUCLEOTIDE SEQUENCE [LARGE SCALE GENOMIC DNA]</scope>
    <source>
        <strain evidence="4 5">DC21W</strain>
    </source>
</reference>
<sequence length="306" mass="32614">MSMRFPAAALLLLVSSALHAAAPAFDFSPQQAGRVRAEPQPAAIAAIGKAFRPVTPGSLTVAIAPYAPPIATYATDARTVVGFDPDYAQLVADSLGLKLVLQPVAWADWPLGLSAGKYDAVISNVGVTEQRKEKYDFSTYRLGLHGFYVKADSPVRQLREPRDIAGLRIITGSGTIQEKILLAWDQRNRAQGLKPVELQYYDDEAARNIALLSGRADAVFNPNSPLAYQAAKDGKTRLVGTVNAGWPLTADVAIASRKGSGLAEALTQATNGLIRSGKYAQALARWGLQAEALPQSETNPPGLPKL</sequence>
<dbReference type="InterPro" id="IPR001638">
    <property type="entry name" value="Solute-binding_3/MltF_N"/>
</dbReference>
<dbReference type="RefSeq" id="WP_272752818.1">
    <property type="nucleotide sequence ID" value="NZ_JAQQLF010000022.1"/>
</dbReference>
<evidence type="ECO:0000313" key="5">
    <source>
        <dbReference type="Proteomes" id="UP001219956"/>
    </source>
</evidence>
<dbReference type="CDD" id="cd01004">
    <property type="entry name" value="PBP2_MidA_like"/>
    <property type="match status" value="1"/>
</dbReference>
<dbReference type="Gene3D" id="3.40.190.10">
    <property type="entry name" value="Periplasmic binding protein-like II"/>
    <property type="match status" value="2"/>
</dbReference>
<keyword evidence="1 2" id="KW-0732">Signal</keyword>
<feature type="domain" description="Solute-binding protein family 3/N-terminal" evidence="3">
    <location>
        <begin position="58"/>
        <end position="290"/>
    </location>
</feature>
<protein>
    <submittedName>
        <fullName evidence="4">ABC transporter substrate-binding protein</fullName>
    </submittedName>
</protein>
<name>A0ABT5J291_9NEIS</name>
<evidence type="ECO:0000259" key="3">
    <source>
        <dbReference type="SMART" id="SM00062"/>
    </source>
</evidence>
<dbReference type="Proteomes" id="UP001219956">
    <property type="component" value="Unassembled WGS sequence"/>
</dbReference>
<evidence type="ECO:0000313" key="4">
    <source>
        <dbReference type="EMBL" id="MDC7718580.1"/>
    </source>
</evidence>
<dbReference type="Pfam" id="PF00497">
    <property type="entry name" value="SBP_bac_3"/>
    <property type="match status" value="1"/>
</dbReference>
<comment type="caution">
    <text evidence="4">The sequence shown here is derived from an EMBL/GenBank/DDBJ whole genome shotgun (WGS) entry which is preliminary data.</text>
</comment>
<keyword evidence="5" id="KW-1185">Reference proteome</keyword>
<dbReference type="PANTHER" id="PTHR35936:SF17">
    <property type="entry name" value="ARGININE-BINDING EXTRACELLULAR PROTEIN ARTP"/>
    <property type="match status" value="1"/>
</dbReference>